<dbReference type="Proteomes" id="UP000050790">
    <property type="component" value="Unassembled WGS sequence"/>
</dbReference>
<sequence>MIEISTLDSSGNIVKPLGSNSSIWAYEALQPNATVSPVKVPKTNFEDPTTGTALISNLIFSESGQADLFVSVISPNESTRLNTSLTFPVANKQLSLLICPIPSNSDNSIIKLSVNQNFTIQMNIIDKQSGAPVERINWRNLIWKFTGDICPNSRKPKNIPINSSSSLVYDLSKTNNNFTWTINGFQLSWVYTYCISANAYLNDSITRQLQYDLPITKFRIYVNPENYTEPTEKVMKPFRFKVTGSYENMLLYVDEFKAAIQSELLMRYPNILFENITLSKGSITVDLIAASDTITVIQNALTSFTSSLNDGSVTFSVGGVDYTATNDKTNAGCRSTGFLTSLITTLLNLLIYKLLPRIYLL</sequence>
<name>A0AA84ZDY5_9TREM</name>
<dbReference type="AlphaFoldDB" id="A0AA84ZDY5"/>
<protein>
    <submittedName>
        <fullName evidence="2">Tectonic-3</fullName>
    </submittedName>
</protein>
<organism evidence="1 2">
    <name type="scientific">Schistosoma margrebowiei</name>
    <dbReference type="NCBI Taxonomy" id="48269"/>
    <lineage>
        <taxon>Eukaryota</taxon>
        <taxon>Metazoa</taxon>
        <taxon>Spiralia</taxon>
        <taxon>Lophotrochozoa</taxon>
        <taxon>Platyhelminthes</taxon>
        <taxon>Trematoda</taxon>
        <taxon>Digenea</taxon>
        <taxon>Strigeidida</taxon>
        <taxon>Schistosomatoidea</taxon>
        <taxon>Schistosomatidae</taxon>
        <taxon>Schistosoma</taxon>
    </lineage>
</organism>
<accession>A0AA84ZDY5</accession>
<evidence type="ECO:0000313" key="1">
    <source>
        <dbReference type="Proteomes" id="UP000050790"/>
    </source>
</evidence>
<proteinExistence type="predicted"/>
<reference evidence="2" key="1">
    <citation type="submission" date="2023-11" db="UniProtKB">
        <authorList>
            <consortium name="WormBaseParasite"/>
        </authorList>
    </citation>
    <scope>IDENTIFICATION</scope>
</reference>
<evidence type="ECO:0000313" key="2">
    <source>
        <dbReference type="WBParaSite" id="SMRG1_2520.1"/>
    </source>
</evidence>
<dbReference type="WBParaSite" id="SMRG1_2520.1">
    <property type="protein sequence ID" value="SMRG1_2520.1"/>
    <property type="gene ID" value="SMRG1_2520"/>
</dbReference>